<dbReference type="OrthoDB" id="9762689at2"/>
<dbReference type="InterPro" id="IPR015500">
    <property type="entry name" value="Peptidase_S8_subtilisin-rel"/>
</dbReference>
<dbReference type="InterPro" id="IPR023828">
    <property type="entry name" value="Peptidase_S8_Ser-AS"/>
</dbReference>
<dbReference type="InterPro" id="IPR022398">
    <property type="entry name" value="Peptidase_S8_His-AS"/>
</dbReference>
<evidence type="ECO:0000256" key="2">
    <source>
        <dbReference type="ARBA" id="ARBA00022670"/>
    </source>
</evidence>
<feature type="active site" description="Charge relay system" evidence="5 6">
    <location>
        <position position="183"/>
    </location>
</feature>
<evidence type="ECO:0000256" key="5">
    <source>
        <dbReference type="PIRSR" id="PIRSR615500-1"/>
    </source>
</evidence>
<feature type="domain" description="Peptidase S8/S53" evidence="8">
    <location>
        <begin position="174"/>
        <end position="375"/>
    </location>
</feature>
<dbReference type="Gene3D" id="2.60.120.1290">
    <property type="match status" value="1"/>
</dbReference>
<sequence>MPVYAGLKDEERARLQPKLQMYVNGSEEVNTVRAEQTSALCITSTKLLNSVEERRQAGAAPGAIKPAEYARQVGHVPARRKLKSLADNVEANVFVQLVNARTEGKLTGEISRKGRIVRARVPINKLPDLARDPRVSFVEAGEGLKTPHPQVSTEVKAPSASERKFGDATAHTFGEDVLIGIIDVGGFDFSHPDFLDNDGRTRFMAIWDQGGDARPHPEGKQFEYGAEFTQKHLNDAIKAARKLGVEPWEIERQSQTSEGSHGTHVASIAAGNRGVCRKASIAGVLISLPQGDQDRRLAFYDSTRLADAVDYLVRLARDVLKKKCLSINISLGTNGHAHDGSGAIGRYLDSTFSAPGMCLTVAAGNAGQEKADEPDDFGWVMGRVHTSGRIRAAQLVTDVEWVVAGNGILDLSENELELWFSPQDQIGVSLRLPNGQWTEMIEPLQYIENRRLEDGSFISIYNELHHPSNGANYISIYLSPNFLTDPVVGIPAGTYTVRLHGLQIRDGRYDGWIERDDPRPLGRIGNREAWSFPSFFSERSMVDNSTVSSLGCGQRVITVANLDTKRNRVHPTSSQGPSRDGRSKPDIAAPGTDVMAAKGFSTDGDAWIGMTGTSMASPFVTGIAGLMLATEPKLTGAQIEAIIRATAKPLPGANFEWTNDAGFGAIDPAECLKQAALINTRKDRTKETA</sequence>
<dbReference type="PROSITE" id="PS00138">
    <property type="entry name" value="SUBTILASE_SER"/>
    <property type="match status" value="1"/>
</dbReference>
<evidence type="ECO:0000313" key="10">
    <source>
        <dbReference type="Proteomes" id="UP000292958"/>
    </source>
</evidence>
<dbReference type="PANTHER" id="PTHR43806">
    <property type="entry name" value="PEPTIDASE S8"/>
    <property type="match status" value="1"/>
</dbReference>
<evidence type="ECO:0000256" key="4">
    <source>
        <dbReference type="ARBA" id="ARBA00022825"/>
    </source>
</evidence>
<dbReference type="GO" id="GO:0004252">
    <property type="term" value="F:serine-type endopeptidase activity"/>
    <property type="evidence" value="ECO:0007669"/>
    <property type="project" value="UniProtKB-UniRule"/>
</dbReference>
<evidence type="ECO:0000256" key="1">
    <source>
        <dbReference type="ARBA" id="ARBA00011073"/>
    </source>
</evidence>
<dbReference type="InterPro" id="IPR050131">
    <property type="entry name" value="Peptidase_S8_subtilisin-like"/>
</dbReference>
<proteinExistence type="inferred from homology"/>
<dbReference type="InterPro" id="IPR036852">
    <property type="entry name" value="Peptidase_S8/S53_dom_sf"/>
</dbReference>
<feature type="region of interest" description="Disordered" evidence="7">
    <location>
        <begin position="144"/>
        <end position="163"/>
    </location>
</feature>
<comment type="caution">
    <text evidence="9">The sequence shown here is derived from an EMBL/GenBank/DDBJ whole genome shotgun (WGS) entry which is preliminary data.</text>
</comment>
<keyword evidence="3 6" id="KW-0378">Hydrolase</keyword>
<evidence type="ECO:0000256" key="7">
    <source>
        <dbReference type="SAM" id="MobiDB-lite"/>
    </source>
</evidence>
<dbReference type="EMBL" id="SHKW01000001">
    <property type="protein sequence ID" value="RZU40338.1"/>
    <property type="molecule type" value="Genomic_DNA"/>
</dbReference>
<dbReference type="PRINTS" id="PR00723">
    <property type="entry name" value="SUBTILISIN"/>
</dbReference>
<keyword evidence="4 6" id="KW-0720">Serine protease</keyword>
<dbReference type="PROSITE" id="PS51892">
    <property type="entry name" value="SUBTILASE"/>
    <property type="match status" value="1"/>
</dbReference>
<comment type="similarity">
    <text evidence="1 6">Belongs to the peptidase S8 family.</text>
</comment>
<keyword evidence="10" id="KW-1185">Reference proteome</keyword>
<evidence type="ECO:0000313" key="9">
    <source>
        <dbReference type="EMBL" id="RZU40338.1"/>
    </source>
</evidence>
<feature type="active site" description="Charge relay system" evidence="5 6">
    <location>
        <position position="261"/>
    </location>
</feature>
<organism evidence="9 10">
    <name type="scientific">Edaphobacter modestus</name>
    <dbReference type="NCBI Taxonomy" id="388466"/>
    <lineage>
        <taxon>Bacteria</taxon>
        <taxon>Pseudomonadati</taxon>
        <taxon>Acidobacteriota</taxon>
        <taxon>Terriglobia</taxon>
        <taxon>Terriglobales</taxon>
        <taxon>Acidobacteriaceae</taxon>
        <taxon>Edaphobacter</taxon>
    </lineage>
</organism>
<feature type="domain" description="Peptidase S8/S53" evidence="8">
    <location>
        <begin position="539"/>
        <end position="664"/>
    </location>
</feature>
<reference evidence="9 10" key="1">
    <citation type="submission" date="2019-02" db="EMBL/GenBank/DDBJ databases">
        <title>Genomic Encyclopedia of Archaeal and Bacterial Type Strains, Phase II (KMG-II): from individual species to whole genera.</title>
        <authorList>
            <person name="Goeker M."/>
        </authorList>
    </citation>
    <scope>NUCLEOTIDE SEQUENCE [LARGE SCALE GENOMIC DNA]</scope>
    <source>
        <strain evidence="9 10">DSM 18101</strain>
    </source>
</reference>
<protein>
    <submittedName>
        <fullName evidence="9">Subtilase family protein</fullName>
    </submittedName>
</protein>
<dbReference type="GO" id="GO:0006508">
    <property type="term" value="P:proteolysis"/>
    <property type="evidence" value="ECO:0007669"/>
    <property type="project" value="UniProtKB-KW"/>
</dbReference>
<dbReference type="PANTHER" id="PTHR43806:SF11">
    <property type="entry name" value="CEREVISIN-RELATED"/>
    <property type="match status" value="1"/>
</dbReference>
<accession>A0A4Q7YS36</accession>
<evidence type="ECO:0000259" key="8">
    <source>
        <dbReference type="Pfam" id="PF00082"/>
    </source>
</evidence>
<dbReference type="InterPro" id="IPR000209">
    <property type="entry name" value="Peptidase_S8/S53_dom"/>
</dbReference>
<evidence type="ECO:0000256" key="3">
    <source>
        <dbReference type="ARBA" id="ARBA00022801"/>
    </source>
</evidence>
<dbReference type="PROSITE" id="PS00137">
    <property type="entry name" value="SUBTILASE_HIS"/>
    <property type="match status" value="1"/>
</dbReference>
<name>A0A4Q7YS36_9BACT</name>
<dbReference type="Pfam" id="PF00082">
    <property type="entry name" value="Peptidase_S8"/>
    <property type="match status" value="2"/>
</dbReference>
<dbReference type="RefSeq" id="WP_130418419.1">
    <property type="nucleotide sequence ID" value="NZ_SHKW01000001.1"/>
</dbReference>
<evidence type="ECO:0000256" key="6">
    <source>
        <dbReference type="PROSITE-ProRule" id="PRU01240"/>
    </source>
</evidence>
<dbReference type="AlphaFoldDB" id="A0A4Q7YS36"/>
<dbReference type="SUPFAM" id="SSF52743">
    <property type="entry name" value="Subtilisin-like"/>
    <property type="match status" value="1"/>
</dbReference>
<dbReference type="Proteomes" id="UP000292958">
    <property type="component" value="Unassembled WGS sequence"/>
</dbReference>
<feature type="active site" description="Charge relay system" evidence="5 6">
    <location>
        <position position="614"/>
    </location>
</feature>
<dbReference type="Gene3D" id="3.40.50.200">
    <property type="entry name" value="Peptidase S8/S53 domain"/>
    <property type="match status" value="1"/>
</dbReference>
<gene>
    <name evidence="9" type="ORF">BDD14_1787</name>
</gene>
<keyword evidence="2 6" id="KW-0645">Protease</keyword>
<feature type="region of interest" description="Disordered" evidence="7">
    <location>
        <begin position="564"/>
        <end position="590"/>
    </location>
</feature>